<gene>
    <name evidence="3" type="ORF">MENT_LOCUS17094</name>
</gene>
<dbReference type="InterPro" id="IPR056519">
    <property type="entry name" value="KANSL3_1st"/>
</dbReference>
<organism evidence="3 4">
    <name type="scientific">Meloidogyne enterolobii</name>
    <name type="common">Root-knot nematode worm</name>
    <name type="synonym">Meloidogyne mayaguensis</name>
    <dbReference type="NCBI Taxonomy" id="390850"/>
    <lineage>
        <taxon>Eukaryota</taxon>
        <taxon>Metazoa</taxon>
        <taxon>Ecdysozoa</taxon>
        <taxon>Nematoda</taxon>
        <taxon>Chromadorea</taxon>
        <taxon>Rhabditida</taxon>
        <taxon>Tylenchina</taxon>
        <taxon>Tylenchomorpha</taxon>
        <taxon>Tylenchoidea</taxon>
        <taxon>Meloidogynidae</taxon>
        <taxon>Meloidogyninae</taxon>
        <taxon>Meloidogyne</taxon>
    </lineage>
</organism>
<dbReference type="AlphaFoldDB" id="A0A6V7UTQ8"/>
<feature type="compositionally biased region" description="Pro residues" evidence="1">
    <location>
        <begin position="851"/>
        <end position="860"/>
    </location>
</feature>
<evidence type="ECO:0000256" key="1">
    <source>
        <dbReference type="SAM" id="MobiDB-lite"/>
    </source>
</evidence>
<feature type="region of interest" description="Disordered" evidence="1">
    <location>
        <begin position="150"/>
        <end position="207"/>
    </location>
</feature>
<dbReference type="PANTHER" id="PTHR13136">
    <property type="entry name" value="TESTIS DEVELOPMENT PROTEIN PRTD"/>
    <property type="match status" value="1"/>
</dbReference>
<feature type="compositionally biased region" description="Polar residues" evidence="1">
    <location>
        <begin position="932"/>
        <end position="949"/>
    </location>
</feature>
<evidence type="ECO:0000259" key="2">
    <source>
        <dbReference type="Pfam" id="PF23154"/>
    </source>
</evidence>
<feature type="region of interest" description="Disordered" evidence="1">
    <location>
        <begin position="1"/>
        <end position="29"/>
    </location>
</feature>
<sequence>MDCHKNENSKRRISKPRVQYSPVTEAKRSYTKKTKQKFSVKRLNSLFNDSSSTYSTRESSVDEFFGYDVLSQFDLSNQLVSMKQIDFVLPPYPDLRDAQELNLGVAEHIENFLDEQEEIKLLESNLFENDHVEEQMEITQAEAVEQMEIEEPSTSVLQLQHQEPPAEESTSSSQQPYIEPTNSTSFPVESVGQISPSKLERPPYHSKLKLKIKLPRKPNTVQTAIDKRTRRPTKFSEDFVFTPLVMQRKSNDALKIKQKAIIKQQESKAERKLKRKERQKAISSFVPSIPPTIPEENQSSQVKPEPQPEPIPVERERSLKIPGVSYVQKEFFAMMADRKRLNPFSIGIKKSEQYISDYFYREMFISDSDNETEKDKDKIEENLDEEIIDCVGGGVDLNEYTNDEVIKINPADEFAEAVCSVMKNASYSFEEGDEDFLKIANERMYLLEEGTKVVLNILLKYIIEQRHVDAFVLGLAGGASIFHSLTMKNANRLRESLKLYSKSSQQAIITAHNWLLKNLPVYFIASYLNLLRFLKAAGSNLSDHIVRFADENCMLIANNYIKDFIAQKIYEPPMHPNYKPLEYGPINNVSLILVYPQITVKTSKHFIRAHEILFRQLLPQIVCCVEKIELHFDVNWTAITVEEIAWMCIRLIRKKVREIVKRRPNDHIFLAGWGTTCWLNHKVISKVSGVSGLLNFAFPTESACGSRGSVDDEICLTYPSTLFVVGEEASNVSMKAIQQLRKNMIADTGLIVIGSANHNLLVSEARLAVERVTQFVVQRTIVEYTIQFLKQVISDLGPPKQCREFLTPVSLPNIHEIDVAFLKPIGAQRIRKPVEKKKEDITKKFNNKFPFPNPPPPSSAPPAKATFKPTQIASNLPPNLKPIAPTETSRPLNTSTTRSSSFSVTKKLSTDLIKIPSPEALNKMHLQIRQQTTTSNNQIATTSSSSLQETIREEEEAAAALALLK</sequence>
<feature type="compositionally biased region" description="Low complexity" evidence="1">
    <location>
        <begin position="861"/>
        <end position="870"/>
    </location>
</feature>
<dbReference type="OrthoDB" id="6415022at2759"/>
<dbReference type="InterPro" id="IPR026555">
    <property type="entry name" value="NSL3/Tex30"/>
</dbReference>
<feature type="compositionally biased region" description="Basic and acidic residues" evidence="1">
    <location>
        <begin position="1"/>
        <end position="10"/>
    </location>
</feature>
<feature type="domain" description="KANSL3 helical" evidence="2">
    <location>
        <begin position="405"/>
        <end position="571"/>
    </location>
</feature>
<feature type="compositionally biased region" description="Polar residues" evidence="1">
    <location>
        <begin position="152"/>
        <end position="161"/>
    </location>
</feature>
<dbReference type="Proteomes" id="UP000580250">
    <property type="component" value="Unassembled WGS sequence"/>
</dbReference>
<evidence type="ECO:0000313" key="3">
    <source>
        <dbReference type="EMBL" id="CAD2165303.1"/>
    </source>
</evidence>
<dbReference type="PANTHER" id="PTHR13136:SF16">
    <property type="entry name" value="KAT8 REGULATORY NSL COMPLEX SUBUNIT 3"/>
    <property type="match status" value="1"/>
</dbReference>
<dbReference type="GO" id="GO:0044545">
    <property type="term" value="C:NSL complex"/>
    <property type="evidence" value="ECO:0007669"/>
    <property type="project" value="TreeGrafter"/>
</dbReference>
<reference evidence="3 4" key="1">
    <citation type="submission" date="2020-08" db="EMBL/GenBank/DDBJ databases">
        <authorList>
            <person name="Koutsovoulos G."/>
            <person name="Danchin GJ E."/>
        </authorList>
    </citation>
    <scope>NUCLEOTIDE SEQUENCE [LARGE SCALE GENOMIC DNA]</scope>
</reference>
<dbReference type="GO" id="GO:0045944">
    <property type="term" value="P:positive regulation of transcription by RNA polymerase II"/>
    <property type="evidence" value="ECO:0007669"/>
    <property type="project" value="TreeGrafter"/>
</dbReference>
<feature type="compositionally biased region" description="Low complexity" evidence="1">
    <location>
        <begin position="894"/>
        <end position="903"/>
    </location>
</feature>
<feature type="compositionally biased region" description="Polar residues" evidence="1">
    <location>
        <begin position="168"/>
        <end position="196"/>
    </location>
</feature>
<name>A0A6V7UTQ8_MELEN</name>
<feature type="region of interest" description="Disordered" evidence="1">
    <location>
        <begin position="285"/>
        <end position="311"/>
    </location>
</feature>
<accession>A0A6V7UTQ8</accession>
<dbReference type="EMBL" id="CAJEWN010000109">
    <property type="protein sequence ID" value="CAD2165303.1"/>
    <property type="molecule type" value="Genomic_DNA"/>
</dbReference>
<dbReference type="Pfam" id="PF23154">
    <property type="entry name" value="KANSL3_1st"/>
    <property type="match status" value="1"/>
</dbReference>
<evidence type="ECO:0000313" key="4">
    <source>
        <dbReference type="Proteomes" id="UP000580250"/>
    </source>
</evidence>
<proteinExistence type="predicted"/>
<protein>
    <recommendedName>
        <fullName evidence="2">KANSL3 helical domain-containing protein</fullName>
    </recommendedName>
</protein>
<comment type="caution">
    <text evidence="3">The sequence shown here is derived from an EMBL/GenBank/DDBJ whole genome shotgun (WGS) entry which is preliminary data.</text>
</comment>
<feature type="region of interest" description="Disordered" evidence="1">
    <location>
        <begin position="932"/>
        <end position="951"/>
    </location>
</feature>
<feature type="region of interest" description="Disordered" evidence="1">
    <location>
        <begin position="845"/>
        <end position="903"/>
    </location>
</feature>